<dbReference type="Proteomes" id="UP000528457">
    <property type="component" value="Unassembled WGS sequence"/>
</dbReference>
<reference evidence="2 3" key="1">
    <citation type="submission" date="2020-08" db="EMBL/GenBank/DDBJ databases">
        <title>Genomic Encyclopedia of Type Strains, Phase IV (KMG-IV): sequencing the most valuable type-strain genomes for metagenomic binning, comparative biology and taxonomic classification.</title>
        <authorList>
            <person name="Goeker M."/>
        </authorList>
    </citation>
    <scope>NUCLEOTIDE SEQUENCE [LARGE SCALE GENOMIC DNA]</scope>
    <source>
        <strain evidence="2 3">DSM 22368</strain>
    </source>
</reference>
<dbReference type="Pfam" id="PF04445">
    <property type="entry name" value="SAM_MT"/>
    <property type="match status" value="1"/>
</dbReference>
<dbReference type="InterPro" id="IPR029063">
    <property type="entry name" value="SAM-dependent_MTases_sf"/>
</dbReference>
<evidence type="ECO:0000256" key="1">
    <source>
        <dbReference type="HAMAP-Rule" id="MF_01523"/>
    </source>
</evidence>
<keyword evidence="1 2" id="KW-0808">Transferase</keyword>
<protein>
    <recommendedName>
        <fullName evidence="1">Ribosomal RNA small subunit methyltransferase J</fullName>
        <ecNumber evidence="1">2.1.1.242</ecNumber>
    </recommendedName>
    <alternativeName>
        <fullName evidence="1">16S rRNA m2G1516 methyltransferase</fullName>
    </alternativeName>
    <alternativeName>
        <fullName evidence="1">rRNA (guanine-N(2)-)-methyltransferase</fullName>
    </alternativeName>
</protein>
<keyword evidence="1" id="KW-0963">Cytoplasm</keyword>
<comment type="similarity">
    <text evidence="1">Belongs to the methyltransferase superfamily. RsmJ family.</text>
</comment>
<feature type="binding site" evidence="1">
    <location>
        <begin position="154"/>
        <end position="155"/>
    </location>
    <ligand>
        <name>S-adenosyl-L-methionine</name>
        <dbReference type="ChEBI" id="CHEBI:59789"/>
    </ligand>
</feature>
<comment type="function">
    <text evidence="1">Specifically methylates the guanosine in position 1516 of 16S rRNA.</text>
</comment>
<dbReference type="CDD" id="cd02440">
    <property type="entry name" value="AdoMet_MTases"/>
    <property type="match status" value="1"/>
</dbReference>
<gene>
    <name evidence="1" type="primary">rsmJ</name>
    <name evidence="2" type="ORF">HNR48_003068</name>
</gene>
<name>A0A7X0MWS8_9GAMM</name>
<dbReference type="GO" id="GO:0005737">
    <property type="term" value="C:cytoplasm"/>
    <property type="evidence" value="ECO:0007669"/>
    <property type="project" value="UniProtKB-SubCell"/>
</dbReference>
<dbReference type="EMBL" id="JACHHT010000002">
    <property type="protein sequence ID" value="MBB6522783.1"/>
    <property type="molecule type" value="Genomic_DNA"/>
</dbReference>
<dbReference type="GO" id="GO:0008990">
    <property type="term" value="F:rRNA (guanine-N2-)-methyltransferase activity"/>
    <property type="evidence" value="ECO:0007669"/>
    <property type="project" value="UniProtKB-UniRule"/>
</dbReference>
<dbReference type="EC" id="2.1.1.242" evidence="1"/>
<evidence type="ECO:0000313" key="3">
    <source>
        <dbReference type="Proteomes" id="UP000528457"/>
    </source>
</evidence>
<comment type="caution">
    <text evidence="2">The sequence shown here is derived from an EMBL/GenBank/DDBJ whole genome shotgun (WGS) entry which is preliminary data.</text>
</comment>
<dbReference type="RefSeq" id="WP_166845220.1">
    <property type="nucleotide sequence ID" value="NZ_JAAONY010000002.1"/>
</dbReference>
<dbReference type="PANTHER" id="PTHR36112">
    <property type="entry name" value="RIBOSOMAL RNA SMALL SUBUNIT METHYLTRANSFERASE J"/>
    <property type="match status" value="1"/>
</dbReference>
<dbReference type="InParanoid" id="A0A7X0MWS8"/>
<accession>A0A7X0MWS8</accession>
<organism evidence="2 3">
    <name type="scientific">Pseudoteredinibacter isoporae</name>
    <dbReference type="NCBI Taxonomy" id="570281"/>
    <lineage>
        <taxon>Bacteria</taxon>
        <taxon>Pseudomonadati</taxon>
        <taxon>Pseudomonadota</taxon>
        <taxon>Gammaproteobacteria</taxon>
        <taxon>Cellvibrionales</taxon>
        <taxon>Cellvibrionaceae</taxon>
        <taxon>Pseudoteredinibacter</taxon>
    </lineage>
</organism>
<keyword evidence="1" id="KW-0949">S-adenosyl-L-methionine</keyword>
<comment type="catalytic activity">
    <reaction evidence="1">
        <text>guanosine(1516) in 16S rRNA + S-adenosyl-L-methionine = N(2)-methylguanosine(1516) in 16S rRNA + S-adenosyl-L-homocysteine + H(+)</text>
        <dbReference type="Rhea" id="RHEA:43220"/>
        <dbReference type="Rhea" id="RHEA-COMP:10412"/>
        <dbReference type="Rhea" id="RHEA-COMP:10413"/>
        <dbReference type="ChEBI" id="CHEBI:15378"/>
        <dbReference type="ChEBI" id="CHEBI:57856"/>
        <dbReference type="ChEBI" id="CHEBI:59789"/>
        <dbReference type="ChEBI" id="CHEBI:74269"/>
        <dbReference type="ChEBI" id="CHEBI:74481"/>
        <dbReference type="EC" id="2.1.1.242"/>
    </reaction>
</comment>
<proteinExistence type="inferred from homology"/>
<dbReference type="FunCoup" id="A0A7X0MWS8">
    <property type="interactions" value="13"/>
</dbReference>
<keyword evidence="3" id="KW-1185">Reference proteome</keyword>
<evidence type="ECO:0000313" key="2">
    <source>
        <dbReference type="EMBL" id="MBB6522783.1"/>
    </source>
</evidence>
<keyword evidence="1 2" id="KW-0489">Methyltransferase</keyword>
<dbReference type="InterPro" id="IPR007536">
    <property type="entry name" value="16SrRNA_methylTrfase_J"/>
</dbReference>
<dbReference type="AlphaFoldDB" id="A0A7X0MWS8"/>
<dbReference type="SUPFAM" id="SSF53335">
    <property type="entry name" value="S-adenosyl-L-methionine-dependent methyltransferases"/>
    <property type="match status" value="1"/>
</dbReference>
<sequence length="309" mass="34520">MSQENLHKLCASPQKNLQGIMVFDSGLVEKATAFSREFDIPLLERCDLFREKNKTRMQFFKQRLSEDPERGFAFLLESEGLQLLDLSNGVSILVDFCHGKANHRRIYGGGTGQMIAKAVGLKGALRPRVLDATAGLGQDSFVLASLGCEVTMLERSEIVQGLLRDGLFRAHQGGESNPELAEVIARMRLLTCDAREFLLRSLTSDEGSPDEVFGPHEVLRPHVVYLDPMFPVRKKSAQVKKEMQSFHHIVGSDLDADELLAPARELALARVVVKRPKVAPFLADCEPDHQIMGKSSRYDLYINRALEKC</sequence>
<dbReference type="HAMAP" id="MF_01523">
    <property type="entry name" value="16SrRNA_methyltr_J"/>
    <property type="match status" value="1"/>
</dbReference>
<dbReference type="Gene3D" id="3.40.50.150">
    <property type="entry name" value="Vaccinia Virus protein VP39"/>
    <property type="match status" value="1"/>
</dbReference>
<comment type="subcellular location">
    <subcellularLocation>
        <location evidence="1">Cytoplasm</location>
    </subcellularLocation>
</comment>
<comment type="caution">
    <text evidence="1">Lacks conserved residue(s) required for the propagation of feature annotation.</text>
</comment>
<feature type="binding site" evidence="1">
    <location>
        <position position="227"/>
    </location>
    <ligand>
        <name>S-adenosyl-L-methionine</name>
        <dbReference type="ChEBI" id="CHEBI:59789"/>
    </ligand>
</feature>
<dbReference type="PANTHER" id="PTHR36112:SF1">
    <property type="entry name" value="RIBOSOMAL RNA SMALL SUBUNIT METHYLTRANSFERASE J"/>
    <property type="match status" value="1"/>
</dbReference>
<keyword evidence="1" id="KW-0698">rRNA processing</keyword>